<feature type="compositionally biased region" description="Basic residues" evidence="1">
    <location>
        <begin position="188"/>
        <end position="198"/>
    </location>
</feature>
<feature type="compositionally biased region" description="Polar residues" evidence="1">
    <location>
        <begin position="254"/>
        <end position="263"/>
    </location>
</feature>
<feature type="compositionally biased region" description="Polar residues" evidence="1">
    <location>
        <begin position="123"/>
        <end position="146"/>
    </location>
</feature>
<feature type="compositionally biased region" description="Polar residues" evidence="1">
    <location>
        <begin position="202"/>
        <end position="220"/>
    </location>
</feature>
<evidence type="ECO:0000256" key="1">
    <source>
        <dbReference type="SAM" id="MobiDB-lite"/>
    </source>
</evidence>
<feature type="region of interest" description="Disordered" evidence="1">
    <location>
        <begin position="1"/>
        <end position="66"/>
    </location>
</feature>
<comment type="caution">
    <text evidence="2">The sequence shown here is derived from an EMBL/GenBank/DDBJ whole genome shotgun (WGS) entry which is preliminary data.</text>
</comment>
<gene>
    <name evidence="2" type="ORF">BS47DRAFT_1358667</name>
</gene>
<proteinExistence type="predicted"/>
<name>A0A9P6DXT6_9AGAM</name>
<feature type="region of interest" description="Disordered" evidence="1">
    <location>
        <begin position="185"/>
        <end position="264"/>
    </location>
</feature>
<evidence type="ECO:0000313" key="2">
    <source>
        <dbReference type="EMBL" id="KAF9518811.1"/>
    </source>
</evidence>
<accession>A0A9P6DXT6</accession>
<feature type="compositionally biased region" description="Low complexity" evidence="1">
    <location>
        <begin position="33"/>
        <end position="48"/>
    </location>
</feature>
<reference evidence="2" key="1">
    <citation type="journal article" date="2020" name="Nat. Commun.">
        <title>Large-scale genome sequencing of mycorrhizal fungi provides insights into the early evolution of symbiotic traits.</title>
        <authorList>
            <person name="Miyauchi S."/>
            <person name="Kiss E."/>
            <person name="Kuo A."/>
            <person name="Drula E."/>
            <person name="Kohler A."/>
            <person name="Sanchez-Garcia M."/>
            <person name="Morin E."/>
            <person name="Andreopoulos B."/>
            <person name="Barry K.W."/>
            <person name="Bonito G."/>
            <person name="Buee M."/>
            <person name="Carver A."/>
            <person name="Chen C."/>
            <person name="Cichocki N."/>
            <person name="Clum A."/>
            <person name="Culley D."/>
            <person name="Crous P.W."/>
            <person name="Fauchery L."/>
            <person name="Girlanda M."/>
            <person name="Hayes R.D."/>
            <person name="Keri Z."/>
            <person name="LaButti K."/>
            <person name="Lipzen A."/>
            <person name="Lombard V."/>
            <person name="Magnuson J."/>
            <person name="Maillard F."/>
            <person name="Murat C."/>
            <person name="Nolan M."/>
            <person name="Ohm R.A."/>
            <person name="Pangilinan J."/>
            <person name="Pereira M.F."/>
            <person name="Perotto S."/>
            <person name="Peter M."/>
            <person name="Pfister S."/>
            <person name="Riley R."/>
            <person name="Sitrit Y."/>
            <person name="Stielow J.B."/>
            <person name="Szollosi G."/>
            <person name="Zifcakova L."/>
            <person name="Stursova M."/>
            <person name="Spatafora J.W."/>
            <person name="Tedersoo L."/>
            <person name="Vaario L.M."/>
            <person name="Yamada A."/>
            <person name="Yan M."/>
            <person name="Wang P."/>
            <person name="Xu J."/>
            <person name="Bruns T."/>
            <person name="Baldrian P."/>
            <person name="Vilgalys R."/>
            <person name="Dunand C."/>
            <person name="Henrissat B."/>
            <person name="Grigoriev I.V."/>
            <person name="Hibbett D."/>
            <person name="Nagy L.G."/>
            <person name="Martin F.M."/>
        </authorList>
    </citation>
    <scope>NUCLEOTIDE SEQUENCE</scope>
    <source>
        <strain evidence="2">UP504</strain>
    </source>
</reference>
<feature type="region of interest" description="Disordered" evidence="1">
    <location>
        <begin position="123"/>
        <end position="156"/>
    </location>
</feature>
<organism evidence="2 3">
    <name type="scientific">Hydnum rufescens UP504</name>
    <dbReference type="NCBI Taxonomy" id="1448309"/>
    <lineage>
        <taxon>Eukaryota</taxon>
        <taxon>Fungi</taxon>
        <taxon>Dikarya</taxon>
        <taxon>Basidiomycota</taxon>
        <taxon>Agaricomycotina</taxon>
        <taxon>Agaricomycetes</taxon>
        <taxon>Cantharellales</taxon>
        <taxon>Hydnaceae</taxon>
        <taxon>Hydnum</taxon>
    </lineage>
</organism>
<keyword evidence="3" id="KW-1185">Reference proteome</keyword>
<dbReference type="Proteomes" id="UP000886523">
    <property type="component" value="Unassembled WGS sequence"/>
</dbReference>
<dbReference type="AlphaFoldDB" id="A0A9P6DXT6"/>
<sequence length="338" mass="37240">MESNEAPKQRGPIGQGPSGNMQNHAKQNKTKPNKTTPNPHAKPNKTTPRPTKQHQGKTREVAMRTTHPLRWVCGTINTDEAQGNIQEHAATQTPPPSIHPLKVPPSTIHKIYGTCHTLASADTSTSQYLTQQTNRQARGETQQHTQPPKPPSSICNIDADETNMVPHARFSGYLHPTISHLTNEQTARAKHGSMRSHPRSPPSTICNIHADNQIQCHTPTSIPPPHDTHPTNEQTARAKHSSTRSHQGPPPQPSATYTPTTKYGATHPLKRVCGTLRYLHLVIPHPTNEQTGPGRNMAARAATPCRFDYPQHMCRRSKCSATHPLRWIAPPHDTPPAA</sequence>
<protein>
    <recommendedName>
        <fullName evidence="4">C3H1-type domain-containing protein</fullName>
    </recommendedName>
</protein>
<evidence type="ECO:0000313" key="3">
    <source>
        <dbReference type="Proteomes" id="UP000886523"/>
    </source>
</evidence>
<evidence type="ECO:0008006" key="4">
    <source>
        <dbReference type="Google" id="ProtNLM"/>
    </source>
</evidence>
<dbReference type="EMBL" id="MU128922">
    <property type="protein sequence ID" value="KAF9518811.1"/>
    <property type="molecule type" value="Genomic_DNA"/>
</dbReference>